<feature type="compositionally biased region" description="Polar residues" evidence="1">
    <location>
        <begin position="56"/>
        <end position="67"/>
    </location>
</feature>
<dbReference type="CDD" id="cd06578">
    <property type="entry name" value="HemD"/>
    <property type="match status" value="1"/>
</dbReference>
<accession>A0A3G2S2W0</accession>
<dbReference type="InterPro" id="IPR039793">
    <property type="entry name" value="UROS/Hem4"/>
</dbReference>
<dbReference type="PANTHER" id="PTHR12390:SF0">
    <property type="entry name" value="UROPORPHYRINOGEN-III SYNTHASE"/>
    <property type="match status" value="1"/>
</dbReference>
<dbReference type="VEuPathDB" id="FungiDB:DNF11_1364"/>
<dbReference type="EC" id="4.2.1.75" evidence="3"/>
<dbReference type="SUPFAM" id="SSF69618">
    <property type="entry name" value="HemD-like"/>
    <property type="match status" value="1"/>
</dbReference>
<name>A0A3G2S2W0_MALR7</name>
<dbReference type="InterPro" id="IPR036108">
    <property type="entry name" value="4pyrrol_syn_uPrphyn_synt_sf"/>
</dbReference>
<dbReference type="STRING" id="425264.A0A3G2S2W0"/>
<evidence type="ECO:0000313" key="3">
    <source>
        <dbReference type="EMBL" id="AYO42314.1"/>
    </source>
</evidence>
<dbReference type="Gene3D" id="3.40.50.10090">
    <property type="match status" value="2"/>
</dbReference>
<feature type="region of interest" description="Disordered" evidence="1">
    <location>
        <begin position="282"/>
        <end position="302"/>
    </location>
</feature>
<dbReference type="AlphaFoldDB" id="A0A3G2S2W0"/>
<protein>
    <submittedName>
        <fullName evidence="3">Uroporphyrinogen-III synthase</fullName>
        <ecNumber evidence="3">4.2.1.75</ecNumber>
    </submittedName>
</protein>
<dbReference type="GO" id="GO:0005829">
    <property type="term" value="C:cytosol"/>
    <property type="evidence" value="ECO:0007669"/>
    <property type="project" value="TreeGrafter"/>
</dbReference>
<gene>
    <name evidence="3" type="primary">ups1</name>
    <name evidence="3" type="ORF">DNF11_1364</name>
</gene>
<proteinExistence type="predicted"/>
<dbReference type="InterPro" id="IPR003754">
    <property type="entry name" value="4pyrrol_synth_uPrphyn_synth"/>
</dbReference>
<feature type="region of interest" description="Disordered" evidence="1">
    <location>
        <begin position="35"/>
        <end position="76"/>
    </location>
</feature>
<evidence type="ECO:0000259" key="2">
    <source>
        <dbReference type="Pfam" id="PF02602"/>
    </source>
</evidence>
<evidence type="ECO:0000313" key="4">
    <source>
        <dbReference type="Proteomes" id="UP000269793"/>
    </source>
</evidence>
<organism evidence="3 4">
    <name type="scientific">Malassezia restricta (strain ATCC 96810 / NBRC 103918 / CBS 7877)</name>
    <name type="common">Seborrheic dermatitis infection agent</name>
    <dbReference type="NCBI Taxonomy" id="425264"/>
    <lineage>
        <taxon>Eukaryota</taxon>
        <taxon>Fungi</taxon>
        <taxon>Dikarya</taxon>
        <taxon>Basidiomycota</taxon>
        <taxon>Ustilaginomycotina</taxon>
        <taxon>Malasseziomycetes</taxon>
        <taxon>Malasseziales</taxon>
        <taxon>Malasseziaceae</taxon>
        <taxon>Malassezia</taxon>
    </lineage>
</organism>
<reference evidence="3 4" key="1">
    <citation type="submission" date="2018-10" db="EMBL/GenBank/DDBJ databases">
        <title>Complete genome sequence of Malassezia restricta CBS 7877.</title>
        <authorList>
            <person name="Morand S.C."/>
            <person name="Bertignac M."/>
            <person name="Iltis A."/>
            <person name="Kolder I."/>
            <person name="Pirovano W."/>
            <person name="Jourdain R."/>
            <person name="Clavaud C."/>
        </authorList>
    </citation>
    <scope>NUCLEOTIDE SEQUENCE [LARGE SCALE GENOMIC DNA]</scope>
    <source>
        <strain evidence="3 4">CBS 7877</strain>
    </source>
</reference>
<dbReference type="GO" id="GO:0004852">
    <property type="term" value="F:uroporphyrinogen-III synthase activity"/>
    <property type="evidence" value="ECO:0007669"/>
    <property type="project" value="UniProtKB-EC"/>
</dbReference>
<dbReference type="Pfam" id="PF02602">
    <property type="entry name" value="HEM4"/>
    <property type="match status" value="1"/>
</dbReference>
<sequence length="403" mass="44889">MPLGRSEPVRVLLLRQPVPVHQGTDPYHHAFGTLRTSFRDPASPGTSGAASCAPKNDNSLTSPAHTTNESRPDPDLFANDDLYLVTHHMRPHELKDVEFRVVSFPILTHVTVHADELDQALLGMYHHTTHYDGVIMTSQKAVQAWQQACVRVNQKLYVQQDIHPERMRVLGQVPFYVVGPATAKALRHIEVATPFQPTTIHGAEAGNAESLALHMMRDMNQSRQPRRFLYLVGDKRSPALINTLQAHNAPVTLDELVVYATDKNPGFEDNCALLARDIPRHTSDEALSGSRPSSTQRQREHHGIVGHTQEEHLDAHTPPASAPTEVRPDWIVFFSPSGGNYALQELVQRRWIVSQEAHQGCKVACIGRTTAQWVHETLGFEPHAIAAHPTPDALQEAIFRDLI</sequence>
<evidence type="ECO:0000256" key="1">
    <source>
        <dbReference type="SAM" id="MobiDB-lite"/>
    </source>
</evidence>
<dbReference type="EMBL" id="CP033149">
    <property type="protein sequence ID" value="AYO42314.1"/>
    <property type="molecule type" value="Genomic_DNA"/>
</dbReference>
<dbReference type="GO" id="GO:0006780">
    <property type="term" value="P:uroporphyrinogen III biosynthetic process"/>
    <property type="evidence" value="ECO:0007669"/>
    <property type="project" value="InterPro"/>
</dbReference>
<dbReference type="PANTHER" id="PTHR12390">
    <property type="entry name" value="UROPORPHYRINOGEN III SYNTHASE"/>
    <property type="match status" value="1"/>
</dbReference>
<dbReference type="Proteomes" id="UP000269793">
    <property type="component" value="Chromosome II"/>
</dbReference>
<keyword evidence="3" id="KW-0456">Lyase</keyword>
<keyword evidence="4" id="KW-1185">Reference proteome</keyword>
<feature type="domain" description="Tetrapyrrole biosynthesis uroporphyrinogen III synthase" evidence="2">
    <location>
        <begin position="94"/>
        <end position="394"/>
    </location>
</feature>
<dbReference type="OrthoDB" id="5595751at2759"/>
<dbReference type="GO" id="GO:0006782">
    <property type="term" value="P:protoporphyrinogen IX biosynthetic process"/>
    <property type="evidence" value="ECO:0007669"/>
    <property type="project" value="UniProtKB-UniPathway"/>
</dbReference>
<dbReference type="UniPathway" id="UPA00251">
    <property type="reaction ID" value="UER00320"/>
</dbReference>